<geneLocation type="mitochondrion" evidence="2"/>
<gene>
    <name evidence="2" type="primary">ND6</name>
</gene>
<dbReference type="RefSeq" id="YP_009192094.1">
    <property type="nucleotide sequence ID" value="NC_028706.1"/>
</dbReference>
<feature type="transmembrane region" description="Helical" evidence="1">
    <location>
        <begin position="120"/>
        <end position="141"/>
    </location>
</feature>
<feature type="transmembrane region" description="Helical" evidence="1">
    <location>
        <begin position="12"/>
        <end position="39"/>
    </location>
</feature>
<name>A0A0R7GSJ2_LIMFO</name>
<keyword evidence="2" id="KW-0496">Mitochondrion</keyword>
<keyword evidence="1" id="KW-0472">Membrane</keyword>
<organism evidence="2">
    <name type="scientific">Limnoperna fortunei</name>
    <name type="common">Golden mussel</name>
    <dbReference type="NCBI Taxonomy" id="356393"/>
    <lineage>
        <taxon>Eukaryota</taxon>
        <taxon>Metazoa</taxon>
        <taxon>Spiralia</taxon>
        <taxon>Lophotrochozoa</taxon>
        <taxon>Mollusca</taxon>
        <taxon>Bivalvia</taxon>
        <taxon>Autobranchia</taxon>
        <taxon>Pteriomorphia</taxon>
        <taxon>Mytilida</taxon>
        <taxon>Mytiloidea</taxon>
        <taxon>Mytilidae</taxon>
        <taxon>Arcuatulinae</taxon>
        <taxon>Limnoperna</taxon>
    </lineage>
</organism>
<dbReference type="CTD" id="4541"/>
<reference evidence="2" key="1">
    <citation type="journal article" date="2015" name="Gene">
        <title>The complete mitochondrial genome of the golden mussel limnoperna fortunei and comparative mitogenomics of mytilidae.</title>
        <authorList>
            <person name="Uliano-Silva M."/>
            <person name="Alves Americo J."/>
            <person name="Costa I."/>
            <person name="Schomaker-Bastos A."/>
            <person name="de Freitas Rebelo M."/>
            <person name="Prosdocimi F."/>
        </authorList>
    </citation>
    <scope>NUCLEOTIDE SEQUENCE</scope>
</reference>
<dbReference type="GeneID" id="26520963"/>
<accession>A0A0R7GSJ2</accession>
<keyword evidence="1" id="KW-0812">Transmembrane</keyword>
<dbReference type="EMBL" id="KP756905">
    <property type="protein sequence ID" value="AKP18672.1"/>
    <property type="molecule type" value="Genomic_DNA"/>
</dbReference>
<keyword evidence="1" id="KW-1133">Transmembrane helix</keyword>
<feature type="transmembrane region" description="Helical" evidence="1">
    <location>
        <begin position="82"/>
        <end position="100"/>
    </location>
</feature>
<feature type="transmembrane region" description="Helical" evidence="1">
    <location>
        <begin position="51"/>
        <end position="70"/>
    </location>
</feature>
<protein>
    <submittedName>
        <fullName evidence="2">NADH dehydrogenase subunit 6</fullName>
    </submittedName>
</protein>
<proteinExistence type="predicted"/>
<evidence type="ECO:0000313" key="2">
    <source>
        <dbReference type="EMBL" id="AKP18672.1"/>
    </source>
</evidence>
<evidence type="ECO:0000256" key="1">
    <source>
        <dbReference type="SAM" id="Phobius"/>
    </source>
</evidence>
<dbReference type="AlphaFoldDB" id="A0A0R7GSJ2"/>
<dbReference type="OrthoDB" id="9398515at2759"/>
<sequence>MMEIGLVMIVSMLGNMIVSVGMPLHIGLYLGVVALAVAFKVTSTLGTLMGYLIFLVYVGSLMIAFGYSLCLYPNQRFTQPYMGLKGLSGLMMSCIFIFYLPSYSLVLGLQSHFFSSFYGMVGYVFMGVFLFFMLLVVTCLSKKDHRPMRMMFTKEEIAKMKTSMGTEFL</sequence>